<evidence type="ECO:0000313" key="2">
    <source>
        <dbReference type="Proteomes" id="UP000053477"/>
    </source>
</evidence>
<reference evidence="1 2" key="1">
    <citation type="submission" date="2015-04" db="EMBL/GenBank/DDBJ databases">
        <title>Complete genome sequence of Schizopora paradoxa KUC8140, a cosmopolitan wood degrader in East Asia.</title>
        <authorList>
            <consortium name="DOE Joint Genome Institute"/>
            <person name="Min B."/>
            <person name="Park H."/>
            <person name="Jang Y."/>
            <person name="Kim J.-J."/>
            <person name="Kim K.H."/>
            <person name="Pangilinan J."/>
            <person name="Lipzen A."/>
            <person name="Riley R."/>
            <person name="Grigoriev I.V."/>
            <person name="Spatafora J.W."/>
            <person name="Choi I.-G."/>
        </authorList>
    </citation>
    <scope>NUCLEOTIDE SEQUENCE [LARGE SCALE GENOMIC DNA]</scope>
    <source>
        <strain evidence="1 2">KUC8140</strain>
    </source>
</reference>
<gene>
    <name evidence="1" type="ORF">SCHPADRAFT_933065</name>
</gene>
<keyword evidence="2" id="KW-1185">Reference proteome</keyword>
<protein>
    <submittedName>
        <fullName evidence="1">Uncharacterized protein</fullName>
    </submittedName>
</protein>
<dbReference type="EMBL" id="KQ086206">
    <property type="protein sequence ID" value="KLO06449.1"/>
    <property type="molecule type" value="Genomic_DNA"/>
</dbReference>
<organism evidence="1 2">
    <name type="scientific">Schizopora paradoxa</name>
    <dbReference type="NCBI Taxonomy" id="27342"/>
    <lineage>
        <taxon>Eukaryota</taxon>
        <taxon>Fungi</taxon>
        <taxon>Dikarya</taxon>
        <taxon>Basidiomycota</taxon>
        <taxon>Agaricomycotina</taxon>
        <taxon>Agaricomycetes</taxon>
        <taxon>Hymenochaetales</taxon>
        <taxon>Schizoporaceae</taxon>
        <taxon>Schizopora</taxon>
    </lineage>
</organism>
<dbReference type="AlphaFoldDB" id="A0A0H2R3Q6"/>
<sequence length="144" mass="16438">MYGYGNSQQAQIRNASVFRLQQIKFDGKYMKVNFKPNYEELPSTNLPDSDIQCYVWDAYCNGCYREVGQQTWEYGPLKDVHGEGVTRAKEVDLKEDDPKREEPNVEDSVFVERLGGLALDTPHLCGTASAVQARTAPHRNRVFM</sequence>
<accession>A0A0H2R3Q6</accession>
<evidence type="ECO:0000313" key="1">
    <source>
        <dbReference type="EMBL" id="KLO06449.1"/>
    </source>
</evidence>
<name>A0A0H2R3Q6_9AGAM</name>
<dbReference type="InParanoid" id="A0A0H2R3Q6"/>
<dbReference type="Proteomes" id="UP000053477">
    <property type="component" value="Unassembled WGS sequence"/>
</dbReference>
<proteinExistence type="predicted"/>